<protein>
    <submittedName>
        <fullName evidence="3">Cdc15p</fullName>
    </submittedName>
</protein>
<comment type="caution">
    <text evidence="3">The sequence shown here is derived from an EMBL/GenBank/DDBJ whole genome shotgun (WGS) entry which is preliminary data.</text>
</comment>
<dbReference type="GO" id="GO:0004674">
    <property type="term" value="F:protein serine/threonine kinase activity"/>
    <property type="evidence" value="ECO:0007669"/>
    <property type="project" value="TreeGrafter"/>
</dbReference>
<evidence type="ECO:0000256" key="1">
    <source>
        <dbReference type="SAM" id="MobiDB-lite"/>
    </source>
</evidence>
<dbReference type="OrthoDB" id="5418235at2759"/>
<dbReference type="HOGENOM" id="CLU_000288_7_34_1"/>
<dbReference type="Pfam" id="PF07714">
    <property type="entry name" value="PK_Tyr_Ser-Thr"/>
    <property type="match status" value="1"/>
</dbReference>
<accession>A0A015JZ09</accession>
<proteinExistence type="predicted"/>
<dbReference type="SMART" id="SM00220">
    <property type="entry name" value="S_TKc"/>
    <property type="match status" value="1"/>
</dbReference>
<dbReference type="InterPro" id="IPR001245">
    <property type="entry name" value="Ser-Thr/Tyr_kinase_cat_dom"/>
</dbReference>
<feature type="domain" description="Protein kinase" evidence="2">
    <location>
        <begin position="136"/>
        <end position="410"/>
    </location>
</feature>
<evidence type="ECO:0000313" key="3">
    <source>
        <dbReference type="EMBL" id="EXX74772.1"/>
    </source>
</evidence>
<gene>
    <name evidence="3" type="ORF">RirG_048010</name>
</gene>
<dbReference type="InterPro" id="IPR051681">
    <property type="entry name" value="Ser/Thr_Kinases-Pseudokinases"/>
</dbReference>
<organism evidence="3 4">
    <name type="scientific">Rhizophagus irregularis (strain DAOM 197198w)</name>
    <name type="common">Glomus intraradices</name>
    <dbReference type="NCBI Taxonomy" id="1432141"/>
    <lineage>
        <taxon>Eukaryota</taxon>
        <taxon>Fungi</taxon>
        <taxon>Fungi incertae sedis</taxon>
        <taxon>Mucoromycota</taxon>
        <taxon>Glomeromycotina</taxon>
        <taxon>Glomeromycetes</taxon>
        <taxon>Glomerales</taxon>
        <taxon>Glomeraceae</taxon>
        <taxon>Rhizophagus</taxon>
    </lineage>
</organism>
<feature type="compositionally biased region" description="Basic and acidic residues" evidence="1">
    <location>
        <begin position="490"/>
        <end position="503"/>
    </location>
</feature>
<reference evidence="3 4" key="1">
    <citation type="submission" date="2014-02" db="EMBL/GenBank/DDBJ databases">
        <title>Single nucleus genome sequencing reveals high similarity among nuclei of an endomycorrhizal fungus.</title>
        <authorList>
            <person name="Lin K."/>
            <person name="Geurts R."/>
            <person name="Zhang Z."/>
            <person name="Limpens E."/>
            <person name="Saunders D.G."/>
            <person name="Mu D."/>
            <person name="Pang E."/>
            <person name="Cao H."/>
            <person name="Cha H."/>
            <person name="Lin T."/>
            <person name="Zhou Q."/>
            <person name="Shang Y."/>
            <person name="Li Y."/>
            <person name="Ivanov S."/>
            <person name="Sharma T."/>
            <person name="Velzen R.V."/>
            <person name="Ruijter N.D."/>
            <person name="Aanen D.K."/>
            <person name="Win J."/>
            <person name="Kamoun S."/>
            <person name="Bisseling T."/>
            <person name="Huang S."/>
        </authorList>
    </citation>
    <scope>NUCLEOTIDE SEQUENCE [LARGE SCALE GENOMIC DNA]</scope>
    <source>
        <strain evidence="4">DAOM197198w</strain>
    </source>
</reference>
<dbReference type="InterPro" id="IPR011009">
    <property type="entry name" value="Kinase-like_dom_sf"/>
</dbReference>
<dbReference type="SUPFAM" id="SSF56112">
    <property type="entry name" value="Protein kinase-like (PK-like)"/>
    <property type="match status" value="1"/>
</dbReference>
<sequence>MAIRKEVVSTAINKADALINKNIHNNIDKQFDFRKQTIFSDETLTSEETSEILRILSKHRDKAKLLINEGSKRFCENCKEECLATLYCENCVRKFLKNNFSNWTSENDNIDKLIQKCQLETLTPYNVVEWIPYDSLENVKYLTKGGYSEIYSADWKDGKYYEWDSKNQSLKRKGTSKVVLKKLKNIENASKNWFEEAKSYFIASNNWKTIVKYFGITQDSMYGNYILVMKQLDMDLRKYLQKNHKQLKWGERMQMTFNIISTLHNIHGENIIHKDLHSGNILYLEKNKIWYISDLGFCGPANKPLNSIYGNLPYIAPEVIYKKEYSSASDIYSIGMLMWEISSGQPPFSSYEHDYNLAIRIVNGQRPETVLGTPSGYRELMEQCWNANPLKRPDINVLLNDIREIKRSYYENKIDQKSEDSVNDLIDVNSTLNTKNIGSKLYTFKDIPIPKNIIEDNDEIFNNPNLHSEDQDELEIPDDIEDILGIPIDVKNDNNNDEPKQIPDEDSVSNDSKKKRNCSSINVLKGKYYLYFTSSISL</sequence>
<evidence type="ECO:0000259" key="2">
    <source>
        <dbReference type="PROSITE" id="PS50011"/>
    </source>
</evidence>
<dbReference type="AlphaFoldDB" id="A0A015JZ09"/>
<dbReference type="GO" id="GO:0005524">
    <property type="term" value="F:ATP binding"/>
    <property type="evidence" value="ECO:0007669"/>
    <property type="project" value="InterPro"/>
</dbReference>
<dbReference type="Gene3D" id="3.30.200.20">
    <property type="entry name" value="Phosphorylase Kinase, domain 1"/>
    <property type="match status" value="1"/>
</dbReference>
<dbReference type="InterPro" id="IPR000719">
    <property type="entry name" value="Prot_kinase_dom"/>
</dbReference>
<dbReference type="EMBL" id="JEMT01012718">
    <property type="protein sequence ID" value="EXX74772.1"/>
    <property type="molecule type" value="Genomic_DNA"/>
</dbReference>
<dbReference type="Proteomes" id="UP000022910">
    <property type="component" value="Unassembled WGS sequence"/>
</dbReference>
<feature type="region of interest" description="Disordered" evidence="1">
    <location>
        <begin position="489"/>
        <end position="514"/>
    </location>
</feature>
<name>A0A015JZ09_RHIIW</name>
<evidence type="ECO:0000313" key="4">
    <source>
        <dbReference type="Proteomes" id="UP000022910"/>
    </source>
</evidence>
<dbReference type="PANTHER" id="PTHR44329">
    <property type="entry name" value="SERINE/THREONINE-PROTEIN KINASE TNNI3K-RELATED"/>
    <property type="match status" value="1"/>
</dbReference>
<keyword evidence="4" id="KW-1185">Reference proteome</keyword>
<dbReference type="PROSITE" id="PS50011">
    <property type="entry name" value="PROTEIN_KINASE_DOM"/>
    <property type="match status" value="1"/>
</dbReference>
<dbReference type="Gene3D" id="1.10.510.10">
    <property type="entry name" value="Transferase(Phosphotransferase) domain 1"/>
    <property type="match status" value="1"/>
</dbReference>